<dbReference type="Proteomes" id="UP000094236">
    <property type="component" value="Unassembled WGS sequence"/>
</dbReference>
<dbReference type="PROSITE" id="PS50082">
    <property type="entry name" value="WD_REPEATS_2"/>
    <property type="match status" value="2"/>
</dbReference>
<dbReference type="SMART" id="SM00320">
    <property type="entry name" value="WD40"/>
    <property type="match status" value="6"/>
</dbReference>
<dbReference type="GO" id="GO:0006335">
    <property type="term" value="P:DNA replication-dependent chromatin assembly"/>
    <property type="evidence" value="ECO:0007669"/>
    <property type="project" value="EnsemblFungi"/>
</dbReference>
<evidence type="ECO:0000259" key="7">
    <source>
        <dbReference type="Pfam" id="PF12265"/>
    </source>
</evidence>
<keyword evidence="3" id="KW-0677">Repeat</keyword>
<dbReference type="InterPro" id="IPR036322">
    <property type="entry name" value="WD40_repeat_dom_sf"/>
</dbReference>
<dbReference type="InterPro" id="IPR019775">
    <property type="entry name" value="WD40_repeat_CS"/>
</dbReference>
<feature type="repeat" description="WD" evidence="6">
    <location>
        <begin position="388"/>
        <end position="424"/>
    </location>
</feature>
<dbReference type="Pfam" id="PF12265">
    <property type="entry name" value="CAF1C_H4-bd"/>
    <property type="match status" value="1"/>
</dbReference>
<dbReference type="AlphaFoldDB" id="A0A1E4TS62"/>
<organism evidence="8 9">
    <name type="scientific">Pachysolen tannophilus NRRL Y-2460</name>
    <dbReference type="NCBI Taxonomy" id="669874"/>
    <lineage>
        <taxon>Eukaryota</taxon>
        <taxon>Fungi</taxon>
        <taxon>Dikarya</taxon>
        <taxon>Ascomycota</taxon>
        <taxon>Saccharomycotina</taxon>
        <taxon>Pichiomycetes</taxon>
        <taxon>Pachysolenaceae</taxon>
        <taxon>Pachysolen</taxon>
    </lineage>
</organism>
<name>A0A1E4TS62_PACTA</name>
<keyword evidence="2 6" id="KW-0853">WD repeat</keyword>
<dbReference type="Pfam" id="PF00400">
    <property type="entry name" value="WD40"/>
    <property type="match status" value="4"/>
</dbReference>
<dbReference type="PROSITE" id="PS00678">
    <property type="entry name" value="WD_REPEATS_1"/>
    <property type="match status" value="1"/>
</dbReference>
<dbReference type="OrthoDB" id="427795at2759"/>
<protein>
    <recommendedName>
        <fullName evidence="7">Histone-binding protein RBBP4-like N-terminal domain-containing protein</fullName>
    </recommendedName>
</protein>
<dbReference type="PANTHER" id="PTHR22850">
    <property type="entry name" value="WD40 REPEAT FAMILY"/>
    <property type="match status" value="1"/>
</dbReference>
<dbReference type="InterPro" id="IPR015943">
    <property type="entry name" value="WD40/YVTN_repeat-like_dom_sf"/>
</dbReference>
<evidence type="ECO:0000256" key="5">
    <source>
        <dbReference type="ARBA" id="ARBA00023242"/>
    </source>
</evidence>
<keyword evidence="9" id="KW-1185">Reference proteome</keyword>
<dbReference type="SUPFAM" id="SSF50978">
    <property type="entry name" value="WD40 repeat-like"/>
    <property type="match status" value="1"/>
</dbReference>
<evidence type="ECO:0000256" key="3">
    <source>
        <dbReference type="ARBA" id="ARBA00022737"/>
    </source>
</evidence>
<feature type="domain" description="Histone-binding protein RBBP4-like N-terminal" evidence="7">
    <location>
        <begin position="54"/>
        <end position="120"/>
    </location>
</feature>
<gene>
    <name evidence="8" type="ORF">PACTADRAFT_50458</name>
</gene>
<dbReference type="EMBL" id="KV454015">
    <property type="protein sequence ID" value="ODV94580.1"/>
    <property type="molecule type" value="Genomic_DNA"/>
</dbReference>
<dbReference type="GO" id="GO:0000786">
    <property type="term" value="C:nucleosome"/>
    <property type="evidence" value="ECO:0007669"/>
    <property type="project" value="EnsemblFungi"/>
</dbReference>
<dbReference type="GO" id="GO:0005737">
    <property type="term" value="C:cytoplasm"/>
    <property type="evidence" value="ECO:0007669"/>
    <property type="project" value="EnsemblFungi"/>
</dbReference>
<sequence>MSMESVEVGNNISKGILEDQIVIPDEDIMDERNDADHVQQDDLVESQQTSIDQENYFVWKRNAPFLYDYLQTSALLWPSLTVQFFPDVEKQDDRTLGYRLLTGTYTSGSMPEYLTIMQLQVKNQINVSIDDFNVDKKEFTSMKNLPNKISDIQKISHDQEINRARYNWSNPDIIATINGLGKVCIYDRTKHPSQPSINIKPEIILDYHKADGFAIGWNFNDELLTAASNGLIYVYDLNKWSKDKQILEPSNVVVAHDNGVNDASFLFKNNSIFGSVGEDKQYKIWDKRNSTSNHILSYSHETSPINSLAFNPVNQYLSAIGDAEGNILIHDLRNFDKPIRKIEKAHSSSITCLEWNYNKPTVLASGSEDNLVKLWNVSEEYDNLIFVHGGHLYGINDLSWNPNDDWMISSVSNDNSLHVWKPSF</sequence>
<proteinExistence type="predicted"/>
<dbReference type="InterPro" id="IPR050459">
    <property type="entry name" value="WD_repeat_RBAP46/RBAP48/MSI1"/>
</dbReference>
<evidence type="ECO:0000313" key="9">
    <source>
        <dbReference type="Proteomes" id="UP000094236"/>
    </source>
</evidence>
<keyword evidence="5" id="KW-0539">Nucleus</keyword>
<dbReference type="InterPro" id="IPR001680">
    <property type="entry name" value="WD40_rpt"/>
</dbReference>
<accession>A0A1E4TS62</accession>
<evidence type="ECO:0000256" key="1">
    <source>
        <dbReference type="ARBA" id="ARBA00004123"/>
    </source>
</evidence>
<evidence type="ECO:0000313" key="8">
    <source>
        <dbReference type="EMBL" id="ODV94580.1"/>
    </source>
</evidence>
<dbReference type="InterPro" id="IPR022052">
    <property type="entry name" value="Histone-bd_RBBP4-like_N"/>
</dbReference>
<evidence type="ECO:0000256" key="6">
    <source>
        <dbReference type="PROSITE-ProRule" id="PRU00221"/>
    </source>
</evidence>
<evidence type="ECO:0000256" key="2">
    <source>
        <dbReference type="ARBA" id="ARBA00022574"/>
    </source>
</evidence>
<dbReference type="GO" id="GO:0005634">
    <property type="term" value="C:nucleus"/>
    <property type="evidence" value="ECO:0007669"/>
    <property type="project" value="UniProtKB-SubCell"/>
</dbReference>
<feature type="repeat" description="WD" evidence="6">
    <location>
        <begin position="343"/>
        <end position="378"/>
    </location>
</feature>
<keyword evidence="4" id="KW-0156">Chromatin regulator</keyword>
<comment type="subcellular location">
    <subcellularLocation>
        <location evidence="1">Nucleus</location>
    </subcellularLocation>
</comment>
<dbReference type="Gene3D" id="2.130.10.10">
    <property type="entry name" value="YVTN repeat-like/Quinoprotein amine dehydrogenase"/>
    <property type="match status" value="1"/>
</dbReference>
<reference evidence="9" key="1">
    <citation type="submission" date="2016-05" db="EMBL/GenBank/DDBJ databases">
        <title>Comparative genomics of biotechnologically important yeasts.</title>
        <authorList>
            <consortium name="DOE Joint Genome Institute"/>
            <person name="Riley R."/>
            <person name="Haridas S."/>
            <person name="Wolfe K.H."/>
            <person name="Lopes M.R."/>
            <person name="Hittinger C.T."/>
            <person name="Goker M."/>
            <person name="Salamov A."/>
            <person name="Wisecaver J."/>
            <person name="Long T.M."/>
            <person name="Aerts A.L."/>
            <person name="Barry K."/>
            <person name="Choi C."/>
            <person name="Clum A."/>
            <person name="Coughlan A.Y."/>
            <person name="Deshpande S."/>
            <person name="Douglass A.P."/>
            <person name="Hanson S.J."/>
            <person name="Klenk H.-P."/>
            <person name="Labutti K."/>
            <person name="Lapidus A."/>
            <person name="Lindquist E."/>
            <person name="Lipzen A."/>
            <person name="Meier-Kolthoff J.P."/>
            <person name="Ohm R.A."/>
            <person name="Otillar R.P."/>
            <person name="Pangilinan J."/>
            <person name="Peng Y."/>
            <person name="Rokas A."/>
            <person name="Rosa C.A."/>
            <person name="Scheuner C."/>
            <person name="Sibirny A.A."/>
            <person name="Slot J.C."/>
            <person name="Stielow J.B."/>
            <person name="Sun H."/>
            <person name="Kurtzman C.P."/>
            <person name="Blackwell M."/>
            <person name="Grigoriev I.V."/>
            <person name="Jeffries T.W."/>
        </authorList>
    </citation>
    <scope>NUCLEOTIDE SEQUENCE [LARGE SCALE GENOMIC DNA]</scope>
    <source>
        <strain evidence="9">NRRL Y-2460</strain>
    </source>
</reference>
<dbReference type="GO" id="GO:0033186">
    <property type="term" value="C:CAF-1 complex"/>
    <property type="evidence" value="ECO:0007669"/>
    <property type="project" value="EnsemblFungi"/>
</dbReference>
<dbReference type="GO" id="GO:0042393">
    <property type="term" value="F:histone binding"/>
    <property type="evidence" value="ECO:0007669"/>
    <property type="project" value="EnsemblFungi"/>
</dbReference>
<evidence type="ECO:0000256" key="4">
    <source>
        <dbReference type="ARBA" id="ARBA00022853"/>
    </source>
</evidence>
<dbReference type="STRING" id="669874.A0A1E4TS62"/>
<dbReference type="PROSITE" id="PS50294">
    <property type="entry name" value="WD_REPEATS_REGION"/>
    <property type="match status" value="2"/>
</dbReference>